<protein>
    <submittedName>
        <fullName evidence="5">Uncharacterized protein</fullName>
    </submittedName>
</protein>
<dbReference type="Gene3D" id="1.10.1410.40">
    <property type="match status" value="1"/>
</dbReference>
<feature type="region of interest" description="Disordered" evidence="2">
    <location>
        <begin position="242"/>
        <end position="335"/>
    </location>
</feature>
<feature type="compositionally biased region" description="Polar residues" evidence="2">
    <location>
        <begin position="448"/>
        <end position="461"/>
    </location>
</feature>
<feature type="compositionally biased region" description="Polar residues" evidence="2">
    <location>
        <begin position="307"/>
        <end position="335"/>
    </location>
</feature>
<evidence type="ECO:0000313" key="5">
    <source>
        <dbReference type="EMBL" id="KAJ1080104.1"/>
    </source>
</evidence>
<feature type="domain" description="Mab-21-like HhH/H2TH-like" evidence="4">
    <location>
        <begin position="1055"/>
        <end position="1130"/>
    </location>
</feature>
<dbReference type="EMBL" id="JANPWB010000016">
    <property type="protein sequence ID" value="KAJ1080104.1"/>
    <property type="molecule type" value="Genomic_DNA"/>
</dbReference>
<comment type="caution">
    <text evidence="5">The sequence shown here is derived from an EMBL/GenBank/DDBJ whole genome shotgun (WGS) entry which is preliminary data.</text>
</comment>
<evidence type="ECO:0000256" key="2">
    <source>
        <dbReference type="SAM" id="MobiDB-lite"/>
    </source>
</evidence>
<dbReference type="PANTHER" id="PTHR10656:SF48">
    <property type="entry name" value="TRANSMEMBRANE PROTEIN 102"/>
    <property type="match status" value="1"/>
</dbReference>
<dbReference type="Pfam" id="PF20266">
    <property type="entry name" value="Mab-21_C"/>
    <property type="match status" value="1"/>
</dbReference>
<gene>
    <name evidence="5" type="ORF">NDU88_000325</name>
</gene>
<feature type="compositionally biased region" description="Polar residues" evidence="2">
    <location>
        <begin position="733"/>
        <end position="742"/>
    </location>
</feature>
<feature type="region of interest" description="Disordered" evidence="2">
    <location>
        <begin position="1"/>
        <end position="23"/>
    </location>
</feature>
<reference evidence="5" key="1">
    <citation type="journal article" date="2022" name="bioRxiv">
        <title>Sequencing and chromosome-scale assembly of the giantPleurodeles waltlgenome.</title>
        <authorList>
            <person name="Brown T."/>
            <person name="Elewa A."/>
            <person name="Iarovenko S."/>
            <person name="Subramanian E."/>
            <person name="Araus A.J."/>
            <person name="Petzold A."/>
            <person name="Susuki M."/>
            <person name="Suzuki K.-i.T."/>
            <person name="Hayashi T."/>
            <person name="Toyoda A."/>
            <person name="Oliveira C."/>
            <person name="Osipova E."/>
            <person name="Leigh N.D."/>
            <person name="Simon A."/>
            <person name="Yun M.H."/>
        </authorList>
    </citation>
    <scope>NUCLEOTIDE SEQUENCE</scope>
    <source>
        <strain evidence="5">20211129_DDA</strain>
        <tissue evidence="5">Liver</tissue>
    </source>
</reference>
<evidence type="ECO:0000259" key="3">
    <source>
        <dbReference type="Pfam" id="PF03281"/>
    </source>
</evidence>
<feature type="region of interest" description="Disordered" evidence="2">
    <location>
        <begin position="727"/>
        <end position="749"/>
    </location>
</feature>
<dbReference type="Proteomes" id="UP001066276">
    <property type="component" value="Chromosome 12"/>
</dbReference>
<feature type="compositionally biased region" description="Polar residues" evidence="2">
    <location>
        <begin position="242"/>
        <end position="252"/>
    </location>
</feature>
<feature type="domain" description="Mab-21-like nucleotidyltransferase" evidence="3">
    <location>
        <begin position="864"/>
        <end position="1028"/>
    </location>
</feature>
<dbReference type="AlphaFoldDB" id="A0AAV7KQD5"/>
<dbReference type="InterPro" id="IPR046903">
    <property type="entry name" value="Mab-21-like_nuc_Trfase"/>
</dbReference>
<name>A0AAV7KQD5_PLEWA</name>
<comment type="similarity">
    <text evidence="1">Belongs to the mab-21 family.</text>
</comment>
<sequence length="1216" mass="134677">MGNLFGPSSSQIPVPEESVHPCHSAENPCQKIAEYMVLGLGLAVGLVVGINISSLVWGSVTNYLKTSGGSVPSLDKGVSHKEDKKQSPKPVDGEERGSKRSDPPAKRRPVPENLVLQGRISRRQTRVHQDNDTSCTPAHGAKPSVHVRGTDDEKASRCHLVGGREERRNLRRRNFQDKVGRHHSGFFYKESHRRAGCKLHNQVAEINVLSLQGWQGSLQQAYDARNIHGDTTREIKSILQPSMEQPNASASKAPTPLVNHSDPKAQRDPRDPRYPGASTKPKPSIVQSTLTPKMGDLNRMTQKDCADQTTPTDLPGPTSSNYLNPRPQRNPSHPTNCVEPIPVMCQPDTRLQAVWSNVKPFKNLSDPQGQEGLSHSRPQMILPDQSHSMGSSELQPQNEWLGPRLQQDCTDTRTTIYESGTRAPGMVCRPQTDQLLSPPLTLGRPYSLNQRPPLTPYTTDVSAPAQKPRAQSNSAYNIGEVSLHAGRRVMPLHLTPDLGSSPDLHLQSQTIKSAEHRARHHSEMTPARASFIPGNRTIHYDHLRGDRYLQECPLPEHPEGHIPTGHLSNELKCSPSHEPEADIHPVNKQEILTYGHNSVFNIPDPKNAPMLQHSSITLISSHTGTGRVVYDARATRIQTAASRDAGSCFFRGPKSAVRWFLPPDGVCSWPSVEWGCIAPRKVSPDLTAEPAAPQHAGAPGAFPVNFRATMRAFWGGPHIAEVPEREVPPQASGMASSGTAANSKPAPARPLTDLDFRSAARIEDLNKLVQEFGKHEMRDYDDQRALEVHSAKDFIFSMLGLVQKLDHRLPVANEYLLLSGGIREGVLDMDPDQLGDYARGTEYDLDFTLLVPALKLHDRNQPVTLDMRQSSPCHTWLSLHLFDAAVIERWRELCCEEEMDPRGSGALYFSPTKVADWFFRSVASVLEDIRQNPQRGMPRAVRAEQNGQLTTVILTAGSSRILYDLVPVVSFKGWPAVAQGWLSENHFWDGKITEEEVIGGFYLVPSCSRGGLATHEWRLAFSRSEVQLKKCIPTSLLQAFQACKAIIVKLLSRPRAISPYHLRTIMLWACDRLPTSYLLEPQNTAHFLLGLVDDLNYCLLNKCCPNFFLPQCNMFEHLSDETAMLLARKLSSVRAEPAEHLSTAIEHAKAASKLHGAGVLPADLAAEGAAPIMAEENGLARKIKQLVTENQGKSISVYLNPDDVTRPHFRINDKFF</sequence>
<keyword evidence="6" id="KW-1185">Reference proteome</keyword>
<dbReference type="SMART" id="SM01265">
    <property type="entry name" value="Mab-21"/>
    <property type="match status" value="1"/>
</dbReference>
<dbReference type="PANTHER" id="PTHR10656">
    <property type="entry name" value="CELL FATE DETERMINING PROTEIN MAB21-RELATED"/>
    <property type="match status" value="1"/>
</dbReference>
<feature type="compositionally biased region" description="Basic and acidic residues" evidence="2">
    <location>
        <begin position="77"/>
        <end position="105"/>
    </location>
</feature>
<dbReference type="InterPro" id="IPR024810">
    <property type="entry name" value="MAB21L/cGLR"/>
</dbReference>
<dbReference type="InterPro" id="IPR046906">
    <property type="entry name" value="Mab-21_HhH/H2TH-like"/>
</dbReference>
<dbReference type="Gene3D" id="3.30.460.90">
    <property type="match status" value="1"/>
</dbReference>
<organism evidence="5 6">
    <name type="scientific">Pleurodeles waltl</name>
    <name type="common">Iberian ribbed newt</name>
    <dbReference type="NCBI Taxonomy" id="8319"/>
    <lineage>
        <taxon>Eukaryota</taxon>
        <taxon>Metazoa</taxon>
        <taxon>Chordata</taxon>
        <taxon>Craniata</taxon>
        <taxon>Vertebrata</taxon>
        <taxon>Euteleostomi</taxon>
        <taxon>Amphibia</taxon>
        <taxon>Batrachia</taxon>
        <taxon>Caudata</taxon>
        <taxon>Salamandroidea</taxon>
        <taxon>Salamandridae</taxon>
        <taxon>Pleurodelinae</taxon>
        <taxon>Pleurodeles</taxon>
    </lineage>
</organism>
<feature type="region of interest" description="Disordered" evidence="2">
    <location>
        <begin position="68"/>
        <end position="154"/>
    </location>
</feature>
<proteinExistence type="inferred from homology"/>
<feature type="compositionally biased region" description="Polar residues" evidence="2">
    <location>
        <begin position="1"/>
        <end position="12"/>
    </location>
</feature>
<feature type="region of interest" description="Disordered" evidence="2">
    <location>
        <begin position="448"/>
        <end position="472"/>
    </location>
</feature>
<evidence type="ECO:0000259" key="4">
    <source>
        <dbReference type="Pfam" id="PF20266"/>
    </source>
</evidence>
<dbReference type="Pfam" id="PF03281">
    <property type="entry name" value="Mab-21"/>
    <property type="match status" value="1"/>
</dbReference>
<evidence type="ECO:0000256" key="1">
    <source>
        <dbReference type="ARBA" id="ARBA00008307"/>
    </source>
</evidence>
<accession>A0AAV7KQD5</accession>
<feature type="compositionally biased region" description="Basic and acidic residues" evidence="2">
    <location>
        <begin position="261"/>
        <end position="273"/>
    </location>
</feature>
<evidence type="ECO:0000313" key="6">
    <source>
        <dbReference type="Proteomes" id="UP001066276"/>
    </source>
</evidence>